<evidence type="ECO:0000256" key="9">
    <source>
        <dbReference type="ARBA" id="ARBA00023136"/>
    </source>
</evidence>
<evidence type="ECO:0000256" key="4">
    <source>
        <dbReference type="ARBA" id="ARBA00022692"/>
    </source>
</evidence>
<sequence length="209" mass="22427">MTSAKQQAFRRGLHLEYFSTAWMTFEFLVGFTSGVKAGSILLIAFGLDSFLEIISGGTLIWRLRKSVTGTASDAEIARAEQRSSLIVGTVLLLLSLYVIGVSVYNLATHQLADTSWSGIAIAVASVILMPLLTVGKRKIGHEIGSPALIEDGMCNITCAYMAGTVLVGAILTAAFGWWWADSVAALVLVYFIASEGWEAFQNGRGKGEQ</sequence>
<protein>
    <submittedName>
        <fullName evidence="13">Cobalt-zinc-cadmium resistance protein</fullName>
    </submittedName>
</protein>
<evidence type="ECO:0000256" key="11">
    <source>
        <dbReference type="SAM" id="Phobius"/>
    </source>
</evidence>
<feature type="transmembrane region" description="Helical" evidence="11">
    <location>
        <begin position="156"/>
        <end position="177"/>
    </location>
</feature>
<dbReference type="GO" id="GO:0016020">
    <property type="term" value="C:membrane"/>
    <property type="evidence" value="ECO:0007669"/>
    <property type="project" value="InterPro"/>
</dbReference>
<evidence type="ECO:0000256" key="3">
    <source>
        <dbReference type="ARBA" id="ARBA00008731"/>
    </source>
</evidence>
<dbReference type="InterPro" id="IPR027469">
    <property type="entry name" value="Cation_efflux_TMD_sf"/>
</dbReference>
<keyword evidence="9 11" id="KW-0472">Membrane</keyword>
<name>A0A1Y6JZ26_9LACO</name>
<proteinExistence type="inferred from homology"/>
<evidence type="ECO:0000256" key="8">
    <source>
        <dbReference type="ARBA" id="ARBA00023018"/>
    </source>
</evidence>
<keyword evidence="7 11" id="KW-1133">Transmembrane helix</keyword>
<dbReference type="Gene3D" id="1.20.1510.10">
    <property type="entry name" value="Cation efflux protein transmembrane domain"/>
    <property type="match status" value="1"/>
</dbReference>
<dbReference type="InterPro" id="IPR058533">
    <property type="entry name" value="Cation_efflux_TM"/>
</dbReference>
<gene>
    <name evidence="13" type="ORF">LZ3411_2139</name>
</gene>
<feature type="transmembrane region" description="Helical" evidence="11">
    <location>
        <begin position="37"/>
        <end position="63"/>
    </location>
</feature>
<keyword evidence="8" id="KW-0770">Synapse</keyword>
<evidence type="ECO:0000256" key="6">
    <source>
        <dbReference type="ARBA" id="ARBA00022833"/>
    </source>
</evidence>
<organism evidence="13 14">
    <name type="scientific">Levilactobacillus zymae</name>
    <dbReference type="NCBI Taxonomy" id="267363"/>
    <lineage>
        <taxon>Bacteria</taxon>
        <taxon>Bacillati</taxon>
        <taxon>Bacillota</taxon>
        <taxon>Bacilli</taxon>
        <taxon>Lactobacillales</taxon>
        <taxon>Lactobacillaceae</taxon>
        <taxon>Levilactobacillus</taxon>
    </lineage>
</organism>
<comment type="similarity">
    <text evidence="3">Belongs to the TMEM163 family.</text>
</comment>
<dbReference type="InterPro" id="IPR026765">
    <property type="entry name" value="Tmem163"/>
</dbReference>
<accession>A0A1Y6JZ26</accession>
<evidence type="ECO:0000256" key="1">
    <source>
        <dbReference type="ARBA" id="ARBA00004146"/>
    </source>
</evidence>
<dbReference type="KEGG" id="lzy:LZ3411_2139"/>
<dbReference type="EMBL" id="LT854705">
    <property type="protein sequence ID" value="SMS15189.1"/>
    <property type="molecule type" value="Genomic_DNA"/>
</dbReference>
<feature type="transmembrane region" description="Helical" evidence="11">
    <location>
        <begin position="12"/>
        <end position="31"/>
    </location>
</feature>
<dbReference type="AlphaFoldDB" id="A0A1Y6JZ26"/>
<keyword evidence="10" id="KW-0968">Cytoplasmic vesicle</keyword>
<evidence type="ECO:0000256" key="10">
    <source>
        <dbReference type="ARBA" id="ARBA00023329"/>
    </source>
</evidence>
<feature type="transmembrane region" description="Helical" evidence="11">
    <location>
        <begin position="84"/>
        <end position="104"/>
    </location>
</feature>
<dbReference type="GO" id="GO:0031410">
    <property type="term" value="C:cytoplasmic vesicle"/>
    <property type="evidence" value="ECO:0007669"/>
    <property type="project" value="UniProtKB-KW"/>
</dbReference>
<dbReference type="Pfam" id="PF01545">
    <property type="entry name" value="Cation_efflux"/>
    <property type="match status" value="1"/>
</dbReference>
<feature type="domain" description="Cation efflux protein transmembrane" evidence="12">
    <location>
        <begin position="25"/>
        <end position="200"/>
    </location>
</feature>
<keyword evidence="4 11" id="KW-0812">Transmembrane</keyword>
<keyword evidence="6" id="KW-0862">Zinc</keyword>
<dbReference type="PANTHER" id="PTHR31937">
    <property type="entry name" value="TRANSMEMBRANE PROTEIN 163"/>
    <property type="match status" value="1"/>
</dbReference>
<dbReference type="SUPFAM" id="SSF161111">
    <property type="entry name" value="Cation efflux protein transmembrane domain-like"/>
    <property type="match status" value="1"/>
</dbReference>
<evidence type="ECO:0000256" key="5">
    <source>
        <dbReference type="ARBA" id="ARBA00022753"/>
    </source>
</evidence>
<feature type="transmembrane region" description="Helical" evidence="11">
    <location>
        <begin position="116"/>
        <end position="135"/>
    </location>
</feature>
<evidence type="ECO:0000313" key="14">
    <source>
        <dbReference type="Proteomes" id="UP000195412"/>
    </source>
</evidence>
<dbReference type="GO" id="GO:0008324">
    <property type="term" value="F:monoatomic cation transmembrane transporter activity"/>
    <property type="evidence" value="ECO:0007669"/>
    <property type="project" value="InterPro"/>
</dbReference>
<keyword evidence="5" id="KW-0967">Endosome</keyword>
<comment type="subcellular location">
    <subcellularLocation>
        <location evidence="2">Cytoplasmic vesicle</location>
        <location evidence="2">Secretory vesicle</location>
        <location evidence="2">Synaptic vesicle membrane</location>
        <topology evidence="2">Multi-pass membrane protein</topology>
    </subcellularLocation>
    <subcellularLocation>
        <location evidence="1">Early endosome membrane</location>
    </subcellularLocation>
</comment>
<dbReference type="RefSeq" id="WP_087742516.1">
    <property type="nucleotide sequence ID" value="NZ_JBPWQU010000013.1"/>
</dbReference>
<evidence type="ECO:0000313" key="13">
    <source>
        <dbReference type="EMBL" id="SMS15189.1"/>
    </source>
</evidence>
<dbReference type="PANTHER" id="PTHR31937:SF2">
    <property type="entry name" value="TRANSMEMBRANE PROTEIN 163"/>
    <property type="match status" value="1"/>
</dbReference>
<reference evidence="14" key="1">
    <citation type="submission" date="2017-05" db="EMBL/GenBank/DDBJ databases">
        <authorList>
            <person name="Papadimitriou K."/>
        </authorList>
    </citation>
    <scope>NUCLEOTIDE SEQUENCE [LARGE SCALE GENOMIC DNA]</scope>
    <source>
        <strain evidence="14">ACA-DC 3411</strain>
    </source>
</reference>
<evidence type="ECO:0000256" key="7">
    <source>
        <dbReference type="ARBA" id="ARBA00022989"/>
    </source>
</evidence>
<evidence type="ECO:0000256" key="2">
    <source>
        <dbReference type="ARBA" id="ARBA00004644"/>
    </source>
</evidence>
<evidence type="ECO:0000259" key="12">
    <source>
        <dbReference type="Pfam" id="PF01545"/>
    </source>
</evidence>
<dbReference type="Proteomes" id="UP000195412">
    <property type="component" value="Chromosome I"/>
</dbReference>